<dbReference type="AlphaFoldDB" id="A0AAI8MQE5"/>
<reference evidence="8" key="3">
    <citation type="submission" date="2012-07" db="EMBL/GenBank/DDBJ databases">
        <authorList>
            <person name="Akiyama T."/>
            <person name="Takeshita N."/>
            <person name="Ohmagari N."/>
            <person name="Kirikae T."/>
        </authorList>
    </citation>
    <scope>NUCLEOTIDE SEQUENCE</scope>
    <source>
        <strain evidence="8">ATCC BAA-847</strain>
    </source>
</reference>
<dbReference type="KEGG" id="hcb:HCBAA847_1939"/>
<organism evidence="8 11">
    <name type="scientific">Helicobacter cinaedi CCUG 18818 = ATCC BAA-847</name>
    <dbReference type="NCBI Taxonomy" id="537971"/>
    <lineage>
        <taxon>Bacteria</taxon>
        <taxon>Pseudomonadati</taxon>
        <taxon>Campylobacterota</taxon>
        <taxon>Epsilonproteobacteria</taxon>
        <taxon>Campylobacterales</taxon>
        <taxon>Helicobacteraceae</taxon>
        <taxon>Helicobacter</taxon>
    </lineage>
</organism>
<dbReference type="Proteomes" id="UP000006036">
    <property type="component" value="Chromosome 1"/>
</dbReference>
<keyword evidence="4 6" id="KW-1133">Transmembrane helix</keyword>
<evidence type="ECO:0000256" key="2">
    <source>
        <dbReference type="ARBA" id="ARBA00009399"/>
    </source>
</evidence>
<feature type="transmembrane region" description="Helical" evidence="6">
    <location>
        <begin position="59"/>
        <end position="85"/>
    </location>
</feature>
<dbReference type="InterPro" id="IPR007267">
    <property type="entry name" value="GtrA_DPMS_TM"/>
</dbReference>
<accession>A0AAI8MQE5</accession>
<protein>
    <submittedName>
        <fullName evidence="8">GtrA family protein</fullName>
    </submittedName>
    <submittedName>
        <fullName evidence="9">GtrA-like protein</fullName>
    </submittedName>
</protein>
<dbReference type="EMBL" id="DS990391">
    <property type="protein sequence ID" value="EFR45794.1"/>
    <property type="molecule type" value="Genomic_DNA"/>
</dbReference>
<dbReference type="Proteomes" id="UP000005755">
    <property type="component" value="Unassembled WGS sequence"/>
</dbReference>
<dbReference type="Pfam" id="PF04138">
    <property type="entry name" value="GtrA_DPMS_TM"/>
    <property type="match status" value="1"/>
</dbReference>
<feature type="transmembrane region" description="Helical" evidence="6">
    <location>
        <begin position="130"/>
        <end position="149"/>
    </location>
</feature>
<evidence type="ECO:0000256" key="6">
    <source>
        <dbReference type="SAM" id="Phobius"/>
    </source>
</evidence>
<dbReference type="EMBL" id="AP012492">
    <property type="protein sequence ID" value="BAM33157.1"/>
    <property type="molecule type" value="Genomic_DNA"/>
</dbReference>
<reference evidence="9" key="1">
    <citation type="submission" date="2008-08" db="EMBL/GenBank/DDBJ databases">
        <title>Annotation of Helicobacter cinaedi strain CCUG 18818.</title>
        <authorList>
            <consortium name="The Broad Institute Genome Sequencing Platform"/>
            <person name="Fox J.G."/>
            <person name="Shen Z."/>
            <person name="Charoenlap N."/>
            <person name="Schauer D.B."/>
            <person name="Ward D."/>
            <person name="Mehta T."/>
            <person name="Young S."/>
            <person name="Jaffe D."/>
            <person name="Gnerre S."/>
            <person name="Berlin A."/>
            <person name="Heiman D."/>
            <person name="Hepburn T."/>
            <person name="Shea T."/>
            <person name="Sykes S."/>
            <person name="Alvarado L."/>
            <person name="Kodira C."/>
            <person name="Borodovsky M."/>
            <person name="Lander E."/>
            <person name="Galagan J."/>
            <person name="Nusbaum C."/>
            <person name="Birren B."/>
        </authorList>
    </citation>
    <scope>NUCLEOTIDE SEQUENCE</scope>
    <source>
        <strain evidence="9">CCUG 18818</strain>
    </source>
</reference>
<reference evidence="8 11" key="2">
    <citation type="journal article" date="2012" name="J. Bacteriol.">
        <title>Complete Genome Sequence of Helicobacter cinaedi Type Strain ATCC BAA-847.</title>
        <authorList>
            <person name="Miyoshi-Akiyama T."/>
            <person name="Takeshita N."/>
            <person name="Ohmagari N."/>
            <person name="Kirikae T."/>
        </authorList>
    </citation>
    <scope>NUCLEOTIDE SEQUENCE [LARGE SCALE GENOMIC DNA]</scope>
    <source>
        <strain evidence="8 11">ATCC BAA-847</strain>
    </source>
</reference>
<evidence type="ECO:0000313" key="10">
    <source>
        <dbReference type="Proteomes" id="UP000005755"/>
    </source>
</evidence>
<evidence type="ECO:0000256" key="4">
    <source>
        <dbReference type="ARBA" id="ARBA00022989"/>
    </source>
</evidence>
<name>A0AAI8MQE5_9HELI</name>
<evidence type="ECO:0000313" key="8">
    <source>
        <dbReference type="EMBL" id="BAM33157.1"/>
    </source>
</evidence>
<gene>
    <name evidence="8" type="ORF">HCBAA847_1939</name>
    <name evidence="9" type="ORF">HCCG_00340</name>
</gene>
<dbReference type="PANTHER" id="PTHR38459">
    <property type="entry name" value="PROPHAGE BACTOPRENOL-LINKED GLUCOSE TRANSLOCASE HOMOLOG"/>
    <property type="match status" value="1"/>
</dbReference>
<proteinExistence type="inferred from homology"/>
<dbReference type="PANTHER" id="PTHR38459:SF1">
    <property type="entry name" value="PROPHAGE BACTOPRENOL-LINKED GLUCOSE TRANSLOCASE HOMOLOG"/>
    <property type="match status" value="1"/>
</dbReference>
<feature type="transmembrane region" description="Helical" evidence="6">
    <location>
        <begin position="33"/>
        <end position="53"/>
    </location>
</feature>
<comment type="subcellular location">
    <subcellularLocation>
        <location evidence="1">Membrane</location>
        <topology evidence="1">Multi-pass membrane protein</topology>
    </subcellularLocation>
</comment>
<evidence type="ECO:0000256" key="5">
    <source>
        <dbReference type="ARBA" id="ARBA00023136"/>
    </source>
</evidence>
<evidence type="ECO:0000256" key="1">
    <source>
        <dbReference type="ARBA" id="ARBA00004141"/>
    </source>
</evidence>
<keyword evidence="5 6" id="KW-0472">Membrane</keyword>
<feature type="transmembrane region" description="Helical" evidence="6">
    <location>
        <begin position="97"/>
        <end position="124"/>
    </location>
</feature>
<evidence type="ECO:0000313" key="9">
    <source>
        <dbReference type="EMBL" id="EFR45794.1"/>
    </source>
</evidence>
<reference evidence="10" key="4">
    <citation type="journal article" date="2014" name="Genome Announc.">
        <title>Draft genome sequences of six enterohepatic helicobacter species isolated from humans and one from rhesus macaques.</title>
        <authorList>
            <person name="Shen Z."/>
            <person name="Sheh A."/>
            <person name="Young S.K."/>
            <person name="Abouelliel A."/>
            <person name="Ward D.V."/>
            <person name="Earl A.M."/>
            <person name="Fox J.G."/>
        </authorList>
    </citation>
    <scope>NUCLEOTIDE SEQUENCE [LARGE SCALE GENOMIC DNA]</scope>
    <source>
        <strain evidence="10">CCUG 18818</strain>
    </source>
</reference>
<evidence type="ECO:0000259" key="7">
    <source>
        <dbReference type="Pfam" id="PF04138"/>
    </source>
</evidence>
<dbReference type="GO" id="GO:0005886">
    <property type="term" value="C:plasma membrane"/>
    <property type="evidence" value="ECO:0007669"/>
    <property type="project" value="TreeGrafter"/>
</dbReference>
<evidence type="ECO:0000256" key="3">
    <source>
        <dbReference type="ARBA" id="ARBA00022692"/>
    </source>
</evidence>
<dbReference type="GO" id="GO:0000271">
    <property type="term" value="P:polysaccharide biosynthetic process"/>
    <property type="evidence" value="ECO:0007669"/>
    <property type="project" value="InterPro"/>
</dbReference>
<keyword evidence="3 6" id="KW-0812">Transmembrane</keyword>
<comment type="similarity">
    <text evidence="2">Belongs to the GtrA family.</text>
</comment>
<dbReference type="InterPro" id="IPR051401">
    <property type="entry name" value="GtrA_CellWall_Glycosyl"/>
</dbReference>
<keyword evidence="10" id="KW-1185">Reference proteome</keyword>
<sequence>MPPHNSQKQDSQNLHNANATSTKAFYTSFFTKLYKYALVGGSAALINWLIFYITTESGLWYILAGLLSFILATLWNFIFAKIFIFKHSKHHIFKESILVYVVSFIGLCIDMGVLFVCVEFLAFHTMLSKVIATGIAFIFNFSVRFFGIYKE</sequence>
<evidence type="ECO:0000313" key="11">
    <source>
        <dbReference type="Proteomes" id="UP000006036"/>
    </source>
</evidence>
<feature type="domain" description="GtrA/DPMS transmembrane" evidence="7">
    <location>
        <begin position="35"/>
        <end position="143"/>
    </location>
</feature>
<dbReference type="RefSeq" id="WP_002955618.1">
    <property type="nucleotide sequence ID" value="NC_020555.1"/>
</dbReference>